<name>A0ABS3RAU8_9ACTN</name>
<dbReference type="GO" id="GO:0016787">
    <property type="term" value="F:hydrolase activity"/>
    <property type="evidence" value="ECO:0007669"/>
    <property type="project" value="UniProtKB-KW"/>
</dbReference>
<dbReference type="InterPro" id="IPR023631">
    <property type="entry name" value="Amidase_dom"/>
</dbReference>
<evidence type="ECO:0000313" key="3">
    <source>
        <dbReference type="EMBL" id="MBO2442689.1"/>
    </source>
</evidence>
<feature type="domain" description="Amidase" evidence="2">
    <location>
        <begin position="5"/>
        <end position="424"/>
    </location>
</feature>
<dbReference type="SUPFAM" id="SSF75304">
    <property type="entry name" value="Amidase signature (AS) enzymes"/>
    <property type="match status" value="1"/>
</dbReference>
<dbReference type="EMBL" id="JAGEOK010000027">
    <property type="protein sequence ID" value="MBO2442689.1"/>
    <property type="molecule type" value="Genomic_DNA"/>
</dbReference>
<comment type="similarity">
    <text evidence="1">Belongs to the amidase family.</text>
</comment>
<dbReference type="Gene3D" id="3.90.1300.10">
    <property type="entry name" value="Amidase signature (AS) domain"/>
    <property type="match status" value="1"/>
</dbReference>
<dbReference type="NCBIfam" id="NF005687">
    <property type="entry name" value="PRK07487.1"/>
    <property type="match status" value="1"/>
</dbReference>
<dbReference type="Proteomes" id="UP000666915">
    <property type="component" value="Unassembled WGS sequence"/>
</dbReference>
<dbReference type="Pfam" id="PF01425">
    <property type="entry name" value="Amidase"/>
    <property type="match status" value="1"/>
</dbReference>
<keyword evidence="4" id="KW-1185">Reference proteome</keyword>
<protein>
    <submittedName>
        <fullName evidence="3">Indole acetimide hydrolase</fullName>
    </submittedName>
</protein>
<evidence type="ECO:0000313" key="4">
    <source>
        <dbReference type="Proteomes" id="UP000666915"/>
    </source>
</evidence>
<evidence type="ECO:0000256" key="1">
    <source>
        <dbReference type="ARBA" id="ARBA00009199"/>
    </source>
</evidence>
<dbReference type="InterPro" id="IPR000120">
    <property type="entry name" value="Amidase"/>
</dbReference>
<proteinExistence type="inferred from homology"/>
<dbReference type="PANTHER" id="PTHR11895:SF7">
    <property type="entry name" value="GLUTAMYL-TRNA(GLN) AMIDOTRANSFERASE SUBUNIT A, MITOCHONDRIAL"/>
    <property type="match status" value="1"/>
</dbReference>
<gene>
    <name evidence="3" type="ORF">J4557_34700</name>
</gene>
<comment type="caution">
    <text evidence="3">The sequence shown here is derived from an EMBL/GenBank/DDBJ whole genome shotgun (WGS) entry which is preliminary data.</text>
</comment>
<dbReference type="InterPro" id="IPR036928">
    <property type="entry name" value="AS_sf"/>
</dbReference>
<dbReference type="PANTHER" id="PTHR11895">
    <property type="entry name" value="TRANSAMIDASE"/>
    <property type="match status" value="1"/>
</dbReference>
<evidence type="ECO:0000259" key="2">
    <source>
        <dbReference type="Pfam" id="PF01425"/>
    </source>
</evidence>
<reference evidence="3 4" key="1">
    <citation type="submission" date="2021-03" db="EMBL/GenBank/DDBJ databases">
        <authorList>
            <person name="Kanchanasin P."/>
            <person name="Saeng-In P."/>
            <person name="Phongsopitanun W."/>
            <person name="Yuki M."/>
            <person name="Kudo T."/>
            <person name="Ohkuma M."/>
            <person name="Tanasupawat S."/>
        </authorList>
    </citation>
    <scope>NUCLEOTIDE SEQUENCE [LARGE SCALE GENOMIC DNA]</scope>
    <source>
        <strain evidence="3 4">L46</strain>
    </source>
</reference>
<sequence length="448" mass="47156">MSSREVVEGVLHRIGAVNPELNAIRVVLADEALAAADGADRRLAAGEEVGPLHGVPFTVKENLDLAGNATTRGFAGLGQALASADAPIVAGLRAAGAIPIGRTNMSEAGFRYHTTSGIGGTTLNPWDRARTPGGSSGGDAVALVTGMTALGIANDLGGSLRFPAQCCGVASLKPSFGRIAAHSEAAAELPMSLQLLQANGPMARRVADLRPAFAAACRADPRDPWQVPVPLEGPPLSRPIGVALTLWDGVDPQVESGVLRAAQVLAEAGYTVQEDEPPQVDRAVELWNILAASEFRWAWQRLGPLASEELRTVVEDGYFHLFPAPDPVAHGMAYGARKSVAAQWARFQAESPLILAPVCAQPPFPVGWDLKVPDTTEELITAMRMVLPVNVLGLPAVTVPVGVRDGLPQAVQIIGPRFREDLCLDAAETIETVLGIHDTPLYRQLQDG</sequence>
<organism evidence="3 4">
    <name type="scientific">Actinomadura nitritigenes</name>
    <dbReference type="NCBI Taxonomy" id="134602"/>
    <lineage>
        <taxon>Bacteria</taxon>
        <taxon>Bacillati</taxon>
        <taxon>Actinomycetota</taxon>
        <taxon>Actinomycetes</taxon>
        <taxon>Streptosporangiales</taxon>
        <taxon>Thermomonosporaceae</taxon>
        <taxon>Actinomadura</taxon>
    </lineage>
</organism>
<accession>A0ABS3RAU8</accession>
<keyword evidence="3" id="KW-0378">Hydrolase</keyword>